<dbReference type="Pfam" id="PF12697">
    <property type="entry name" value="Abhydrolase_6"/>
    <property type="match status" value="1"/>
</dbReference>
<protein>
    <submittedName>
        <fullName evidence="2">2-hydroxy-6-oxononadienedioate/2-hydroxy-6-oxononatrienedioate hydrolase</fullName>
        <ecNumber evidence="2">3.7.1.14</ecNumber>
    </submittedName>
</protein>
<evidence type="ECO:0000313" key="3">
    <source>
        <dbReference type="Proteomes" id="UP000315017"/>
    </source>
</evidence>
<dbReference type="EC" id="3.7.1.14" evidence="2"/>
<dbReference type="InterPro" id="IPR050266">
    <property type="entry name" value="AB_hydrolase_sf"/>
</dbReference>
<dbReference type="AlphaFoldDB" id="A0A517Y999"/>
<dbReference type="EMBL" id="CP036274">
    <property type="protein sequence ID" value="QDU26796.1"/>
    <property type="molecule type" value="Genomic_DNA"/>
</dbReference>
<dbReference type="PANTHER" id="PTHR43798:SF33">
    <property type="entry name" value="HYDROLASE, PUTATIVE (AFU_ORTHOLOGUE AFUA_2G14860)-RELATED"/>
    <property type="match status" value="1"/>
</dbReference>
<sequence>MPFHEELAKSFTVLLPAHPGFADSKGLEDVRDVTDYAWHYVDLLAELKLSNVPIVGFSLGGWTSLELAILRPNLVSKLVLVNSAGIRLPDAKMGELFIDDLDQMRELVFLDPNNPAAKLAMPSNLEDPRILHWLRAREATARVGWNPYLHNPRLAAHLRRIACPTLVLWGRHDKLIPLPYGEYLAKAIAGARLEVFDDSAHMLPFEQPAKFAAIVKAFVL</sequence>
<dbReference type="RefSeq" id="WP_238397709.1">
    <property type="nucleotide sequence ID" value="NZ_CP036274.1"/>
</dbReference>
<name>A0A517Y999_9BACT</name>
<dbReference type="GO" id="GO:0016787">
    <property type="term" value="F:hydrolase activity"/>
    <property type="evidence" value="ECO:0007669"/>
    <property type="project" value="UniProtKB-KW"/>
</dbReference>
<organism evidence="2 3">
    <name type="scientific">Anatilimnocola aggregata</name>
    <dbReference type="NCBI Taxonomy" id="2528021"/>
    <lineage>
        <taxon>Bacteria</taxon>
        <taxon>Pseudomonadati</taxon>
        <taxon>Planctomycetota</taxon>
        <taxon>Planctomycetia</taxon>
        <taxon>Pirellulales</taxon>
        <taxon>Pirellulaceae</taxon>
        <taxon>Anatilimnocola</taxon>
    </lineage>
</organism>
<evidence type="ECO:0000313" key="2">
    <source>
        <dbReference type="EMBL" id="QDU26796.1"/>
    </source>
</evidence>
<dbReference type="InterPro" id="IPR029058">
    <property type="entry name" value="AB_hydrolase_fold"/>
</dbReference>
<dbReference type="Gene3D" id="3.40.50.1820">
    <property type="entry name" value="alpha/beta hydrolase"/>
    <property type="match status" value="1"/>
</dbReference>
<dbReference type="PRINTS" id="PR00111">
    <property type="entry name" value="ABHYDROLASE"/>
</dbReference>
<reference evidence="2 3" key="1">
    <citation type="submission" date="2019-02" db="EMBL/GenBank/DDBJ databases">
        <title>Deep-cultivation of Planctomycetes and their phenomic and genomic characterization uncovers novel biology.</title>
        <authorList>
            <person name="Wiegand S."/>
            <person name="Jogler M."/>
            <person name="Boedeker C."/>
            <person name="Pinto D."/>
            <person name="Vollmers J."/>
            <person name="Rivas-Marin E."/>
            <person name="Kohn T."/>
            <person name="Peeters S.H."/>
            <person name="Heuer A."/>
            <person name="Rast P."/>
            <person name="Oberbeckmann S."/>
            <person name="Bunk B."/>
            <person name="Jeske O."/>
            <person name="Meyerdierks A."/>
            <person name="Storesund J.E."/>
            <person name="Kallscheuer N."/>
            <person name="Luecker S."/>
            <person name="Lage O.M."/>
            <person name="Pohl T."/>
            <person name="Merkel B.J."/>
            <person name="Hornburger P."/>
            <person name="Mueller R.-W."/>
            <person name="Bruemmer F."/>
            <person name="Labrenz M."/>
            <person name="Spormann A.M."/>
            <person name="Op den Camp H."/>
            <person name="Overmann J."/>
            <person name="Amann R."/>
            <person name="Jetten M.S.M."/>
            <person name="Mascher T."/>
            <person name="Medema M.H."/>
            <person name="Devos D.P."/>
            <person name="Kaster A.-K."/>
            <person name="Ovreas L."/>
            <person name="Rohde M."/>
            <person name="Galperin M.Y."/>
            <person name="Jogler C."/>
        </authorList>
    </citation>
    <scope>NUCLEOTIDE SEQUENCE [LARGE SCALE GENOMIC DNA]</scope>
    <source>
        <strain evidence="2 3">ETA_A8</strain>
    </source>
</reference>
<accession>A0A517Y999</accession>
<dbReference type="GO" id="GO:0016020">
    <property type="term" value="C:membrane"/>
    <property type="evidence" value="ECO:0007669"/>
    <property type="project" value="TreeGrafter"/>
</dbReference>
<dbReference type="KEGG" id="aagg:ETAA8_18790"/>
<dbReference type="PANTHER" id="PTHR43798">
    <property type="entry name" value="MONOACYLGLYCEROL LIPASE"/>
    <property type="match status" value="1"/>
</dbReference>
<gene>
    <name evidence="2" type="primary">mhpC</name>
    <name evidence="2" type="ORF">ETAA8_18790</name>
</gene>
<keyword evidence="2" id="KW-0378">Hydrolase</keyword>
<dbReference type="SUPFAM" id="SSF53474">
    <property type="entry name" value="alpha/beta-Hydrolases"/>
    <property type="match status" value="1"/>
</dbReference>
<evidence type="ECO:0000259" key="1">
    <source>
        <dbReference type="Pfam" id="PF12697"/>
    </source>
</evidence>
<proteinExistence type="predicted"/>
<feature type="domain" description="AB hydrolase-1" evidence="1">
    <location>
        <begin position="2"/>
        <end position="213"/>
    </location>
</feature>
<dbReference type="InterPro" id="IPR000073">
    <property type="entry name" value="AB_hydrolase_1"/>
</dbReference>
<dbReference type="Proteomes" id="UP000315017">
    <property type="component" value="Chromosome"/>
</dbReference>
<keyword evidence="3" id="KW-1185">Reference proteome</keyword>